<gene>
    <name evidence="1" type="ORF">SAMN05216324_10923</name>
</gene>
<accession>A0A1K2IS50</accession>
<dbReference type="STRING" id="1612149.SAMN05216324_10923"/>
<name>A0A1K2IS50_9FLAO</name>
<dbReference type="AlphaFoldDB" id="A0A1K2IS50"/>
<protein>
    <submittedName>
        <fullName evidence="1">Uncharacterized protein</fullName>
    </submittedName>
</protein>
<sequence length="256" mass="30535">MSERIQQQIQIRLKAFDDVFHNVIITLERLERFLLAEELYEGLDITAVRSERDFHDDEKNPPTIKLLYGETQLQCSALFYQTKFDDEELFHKTVSYFLKDLLMWYGGRKENIPYDDVDRFFIPVVSALDRQVHDVRQVMQTVHKYVRDIENDISQFSEEEKEKSVHEGFGAWLRAQDIVEKHYAAFMEKGDDVVFTVHQRGTVEEGLQRLYNAFIEIYTEKTPLLFLESTRKKYLWDIHFDPVVHLSNQIFKNRKA</sequence>
<evidence type="ECO:0000313" key="1">
    <source>
        <dbReference type="EMBL" id="SFZ95257.1"/>
    </source>
</evidence>
<evidence type="ECO:0000313" key="2">
    <source>
        <dbReference type="Proteomes" id="UP000182034"/>
    </source>
</evidence>
<dbReference type="OrthoDB" id="1491888at2"/>
<dbReference type="RefSeq" id="WP_072410436.1">
    <property type="nucleotide sequence ID" value="NZ_FPKW01000009.1"/>
</dbReference>
<keyword evidence="2" id="KW-1185">Reference proteome</keyword>
<reference evidence="2" key="1">
    <citation type="submission" date="2016-10" db="EMBL/GenBank/DDBJ databases">
        <authorList>
            <person name="Varghese N."/>
            <person name="Submissions S."/>
        </authorList>
    </citation>
    <scope>NUCLEOTIDE SEQUENCE [LARGE SCALE GENOMIC DNA]</scope>
    <source>
        <strain evidence="2">SUR2</strain>
    </source>
</reference>
<dbReference type="Proteomes" id="UP000182034">
    <property type="component" value="Unassembled WGS sequence"/>
</dbReference>
<organism evidence="1 2">
    <name type="scientific">Chryseobacterium limigenitum</name>
    <dbReference type="NCBI Taxonomy" id="1612149"/>
    <lineage>
        <taxon>Bacteria</taxon>
        <taxon>Pseudomonadati</taxon>
        <taxon>Bacteroidota</taxon>
        <taxon>Flavobacteriia</taxon>
        <taxon>Flavobacteriales</taxon>
        <taxon>Weeksellaceae</taxon>
        <taxon>Chryseobacterium group</taxon>
        <taxon>Chryseobacterium</taxon>
    </lineage>
</organism>
<proteinExistence type="predicted"/>
<dbReference type="EMBL" id="FPKW01000009">
    <property type="protein sequence ID" value="SFZ95257.1"/>
    <property type="molecule type" value="Genomic_DNA"/>
</dbReference>